<proteinExistence type="inferred from homology"/>
<evidence type="ECO:0000256" key="6">
    <source>
        <dbReference type="ARBA" id="ARBA00022777"/>
    </source>
</evidence>
<accession>A0ABT1NLJ9</accession>
<dbReference type="InterPro" id="IPR023865">
    <property type="entry name" value="Aliphatic_acid_kinase_CS"/>
</dbReference>
<dbReference type="EMBL" id="JAJEKE010000018">
    <property type="protein sequence ID" value="MCQ1531171.1"/>
    <property type="molecule type" value="Genomic_DNA"/>
</dbReference>
<evidence type="ECO:0000256" key="1">
    <source>
        <dbReference type="ARBA" id="ARBA00004496"/>
    </source>
</evidence>
<dbReference type="CDD" id="cd24011">
    <property type="entry name" value="ASKHA_NBD_BK"/>
    <property type="match status" value="1"/>
</dbReference>
<evidence type="ECO:0000256" key="10">
    <source>
        <dbReference type="RuleBase" id="RU003835"/>
    </source>
</evidence>
<gene>
    <name evidence="9 11" type="primary">buk</name>
    <name evidence="11" type="ORF">LJD61_16715</name>
</gene>
<dbReference type="Proteomes" id="UP001651880">
    <property type="component" value="Unassembled WGS sequence"/>
</dbReference>
<dbReference type="Gene3D" id="3.30.420.40">
    <property type="match status" value="2"/>
</dbReference>
<dbReference type="SUPFAM" id="SSF53067">
    <property type="entry name" value="Actin-like ATPase domain"/>
    <property type="match status" value="2"/>
</dbReference>
<keyword evidence="3 9" id="KW-0963">Cytoplasm</keyword>
<dbReference type="NCBIfam" id="TIGR02707">
    <property type="entry name" value="butyr_kinase"/>
    <property type="match status" value="1"/>
</dbReference>
<comment type="similarity">
    <text evidence="2 9 10">Belongs to the acetokinase family.</text>
</comment>
<dbReference type="InterPro" id="IPR043129">
    <property type="entry name" value="ATPase_NBD"/>
</dbReference>
<evidence type="ECO:0000256" key="4">
    <source>
        <dbReference type="ARBA" id="ARBA00022679"/>
    </source>
</evidence>
<evidence type="ECO:0000256" key="8">
    <source>
        <dbReference type="ARBA" id="ARBA00048596"/>
    </source>
</evidence>
<comment type="caution">
    <text evidence="11">The sequence shown here is derived from an EMBL/GenBank/DDBJ whole genome shotgun (WGS) entry which is preliminary data.</text>
</comment>
<organism evidence="11 12">
    <name type="scientific">Lutispora saccharofermentans</name>
    <dbReference type="NCBI Taxonomy" id="3024236"/>
    <lineage>
        <taxon>Bacteria</taxon>
        <taxon>Bacillati</taxon>
        <taxon>Bacillota</taxon>
        <taxon>Clostridia</taxon>
        <taxon>Lutisporales</taxon>
        <taxon>Lutisporaceae</taxon>
        <taxon>Lutispora</taxon>
    </lineage>
</organism>
<keyword evidence="12" id="KW-1185">Reference proteome</keyword>
<keyword evidence="4 9" id="KW-0808">Transferase</keyword>
<dbReference type="EC" id="2.7.2.7" evidence="9"/>
<dbReference type="PROSITE" id="PS01075">
    <property type="entry name" value="ACETATE_KINASE_1"/>
    <property type="match status" value="1"/>
</dbReference>
<comment type="catalytic activity">
    <reaction evidence="8 9">
        <text>butanoate + ATP = butanoyl phosphate + ADP</text>
        <dbReference type="Rhea" id="RHEA:13585"/>
        <dbReference type="ChEBI" id="CHEBI:17968"/>
        <dbReference type="ChEBI" id="CHEBI:30616"/>
        <dbReference type="ChEBI" id="CHEBI:58079"/>
        <dbReference type="ChEBI" id="CHEBI:456216"/>
        <dbReference type="EC" id="2.7.2.7"/>
    </reaction>
</comment>
<dbReference type="Pfam" id="PF00871">
    <property type="entry name" value="Acetate_kinase"/>
    <property type="match status" value="1"/>
</dbReference>
<evidence type="ECO:0000313" key="11">
    <source>
        <dbReference type="EMBL" id="MCQ1531171.1"/>
    </source>
</evidence>
<evidence type="ECO:0000256" key="2">
    <source>
        <dbReference type="ARBA" id="ARBA00008748"/>
    </source>
</evidence>
<dbReference type="PANTHER" id="PTHR21060:SF3">
    <property type="entry name" value="BUTYRATE KINASE 2-RELATED"/>
    <property type="match status" value="1"/>
</dbReference>
<dbReference type="RefSeq" id="WP_255228692.1">
    <property type="nucleotide sequence ID" value="NZ_JAJEKE010000018.1"/>
</dbReference>
<evidence type="ECO:0000256" key="5">
    <source>
        <dbReference type="ARBA" id="ARBA00022741"/>
    </source>
</evidence>
<evidence type="ECO:0000256" key="3">
    <source>
        <dbReference type="ARBA" id="ARBA00022490"/>
    </source>
</evidence>
<protein>
    <recommendedName>
        <fullName evidence="9">Probable butyrate kinase</fullName>
        <shortName evidence="9">BK</shortName>
        <ecNumber evidence="9">2.7.2.7</ecNumber>
    </recommendedName>
    <alternativeName>
        <fullName evidence="9">Branched-chain carboxylic acid kinase</fullName>
    </alternativeName>
</protein>
<dbReference type="PANTHER" id="PTHR21060">
    <property type="entry name" value="ACETATE KINASE"/>
    <property type="match status" value="1"/>
</dbReference>
<evidence type="ECO:0000313" key="12">
    <source>
        <dbReference type="Proteomes" id="UP001651880"/>
    </source>
</evidence>
<comment type="subcellular location">
    <subcellularLocation>
        <location evidence="1 9">Cytoplasm</location>
    </subcellularLocation>
</comment>
<keyword evidence="6 9" id="KW-0418">Kinase</keyword>
<dbReference type="InterPro" id="IPR000890">
    <property type="entry name" value="Aliphatic_acid_kin_short-chain"/>
</dbReference>
<dbReference type="HAMAP" id="MF_00542">
    <property type="entry name" value="Butyrate_kinase"/>
    <property type="match status" value="1"/>
</dbReference>
<sequence length="357" mass="39080">MNEEDKLILVINPGSTSTKIGVYKNESEILCKGIEHSAEELSKYSKMLEQFEMRRDAVLDCLEENDIDRGQLSIIVARGGTLPPIDAGAVYVNDEMIKVIKSGALAEHASNLAALIGKNIADPLGIPVIIYDGVSTDELSEIAKISGMEAITRDSLTHALNTKAVARKVAAENHTRYENVNYIIAHLGGGITISLHKKGKMIDIISDDEGPFSPERAGRVPCRRLIELCYSGKYDYNTMRKMLRGKGGLVSYLGTNNAVEVEKRIKAGDEEAKLIYQAMAYQIAKGIGELNVVAKGKIDEVIITGGIAHSRMMTDWIKDYVSFIAPITIVPGENELESLALGGLRVVRGEEKAREYK</sequence>
<keyword evidence="5 9" id="KW-0547">Nucleotide-binding</keyword>
<dbReference type="GO" id="GO:0047761">
    <property type="term" value="F:butyrate kinase activity"/>
    <property type="evidence" value="ECO:0007669"/>
    <property type="project" value="UniProtKB-EC"/>
</dbReference>
<name>A0ABT1NLJ9_9FIRM</name>
<dbReference type="PIRSF" id="PIRSF036458">
    <property type="entry name" value="Butyrate_kin"/>
    <property type="match status" value="1"/>
</dbReference>
<keyword evidence="7 9" id="KW-0067">ATP-binding</keyword>
<dbReference type="NCBIfam" id="NF002834">
    <property type="entry name" value="PRK03011.1-5"/>
    <property type="match status" value="1"/>
</dbReference>
<evidence type="ECO:0000256" key="9">
    <source>
        <dbReference type="HAMAP-Rule" id="MF_00542"/>
    </source>
</evidence>
<evidence type="ECO:0000256" key="7">
    <source>
        <dbReference type="ARBA" id="ARBA00022840"/>
    </source>
</evidence>
<dbReference type="PRINTS" id="PR00471">
    <property type="entry name" value="ACETATEKNASE"/>
</dbReference>
<reference evidence="11 12" key="1">
    <citation type="submission" date="2021-10" db="EMBL/GenBank/DDBJ databases">
        <title>Lutispora strain m25 sp. nov., a thermophilic, non-spore-forming bacterium isolated from a lab-scale methanogenic bioreactor digesting anaerobic sludge.</title>
        <authorList>
            <person name="El Houari A."/>
            <person name="Mcdonald J."/>
        </authorList>
    </citation>
    <scope>NUCLEOTIDE SEQUENCE [LARGE SCALE GENOMIC DNA]</scope>
    <source>
        <strain evidence="12">m25</strain>
    </source>
</reference>
<dbReference type="InterPro" id="IPR011245">
    <property type="entry name" value="Butyrate_kin"/>
</dbReference>